<dbReference type="PROSITE" id="PS51192">
    <property type="entry name" value="HELICASE_ATP_BIND_1"/>
    <property type="match status" value="1"/>
</dbReference>
<keyword evidence="1" id="KW-0479">Metal-binding</keyword>
<dbReference type="Gene3D" id="3.40.50.10810">
    <property type="entry name" value="Tandem AAA-ATPase domain"/>
    <property type="match status" value="1"/>
</dbReference>
<evidence type="ECO:0000256" key="1">
    <source>
        <dbReference type="ARBA" id="ARBA00022723"/>
    </source>
</evidence>
<dbReference type="Proteomes" id="UP000298493">
    <property type="component" value="Unassembled WGS sequence"/>
</dbReference>
<dbReference type="InterPro" id="IPR049730">
    <property type="entry name" value="SNF2/RAD54-like_C"/>
</dbReference>
<feature type="domain" description="Helicase C-terminal" evidence="12">
    <location>
        <begin position="925"/>
        <end position="1083"/>
    </location>
</feature>
<keyword evidence="3 8" id="KW-0863">Zinc-finger</keyword>
<comment type="caution">
    <text evidence="13">The sequence shown here is derived from an EMBL/GenBank/DDBJ whole genome shotgun (WGS) entry which is preliminary data.</text>
</comment>
<evidence type="ECO:0000256" key="4">
    <source>
        <dbReference type="ARBA" id="ARBA00022801"/>
    </source>
</evidence>
<feature type="compositionally biased region" description="Low complexity" evidence="9">
    <location>
        <begin position="343"/>
        <end position="362"/>
    </location>
</feature>
<dbReference type="STRING" id="86259.A0A4Z1PQ94"/>
<evidence type="ECO:0000256" key="7">
    <source>
        <dbReference type="ARBA" id="ARBA00022840"/>
    </source>
</evidence>
<feature type="region of interest" description="Disordered" evidence="9">
    <location>
        <begin position="1110"/>
        <end position="1143"/>
    </location>
</feature>
<dbReference type="SMART" id="SM00490">
    <property type="entry name" value="HELICc"/>
    <property type="match status" value="1"/>
</dbReference>
<evidence type="ECO:0000256" key="8">
    <source>
        <dbReference type="PROSITE-ProRule" id="PRU00175"/>
    </source>
</evidence>
<dbReference type="Pfam" id="PF00271">
    <property type="entry name" value="Helicase_C"/>
    <property type="match status" value="1"/>
</dbReference>
<feature type="region of interest" description="Disordered" evidence="9">
    <location>
        <begin position="244"/>
        <end position="268"/>
    </location>
</feature>
<keyword evidence="6" id="KW-0862">Zinc</keyword>
<feature type="compositionally biased region" description="Polar residues" evidence="9">
    <location>
        <begin position="78"/>
        <end position="87"/>
    </location>
</feature>
<dbReference type="InterPro" id="IPR050628">
    <property type="entry name" value="SNF2_RAD54_helicase_TF"/>
</dbReference>
<evidence type="ECO:0000256" key="6">
    <source>
        <dbReference type="ARBA" id="ARBA00022833"/>
    </source>
</evidence>
<feature type="domain" description="Helicase ATP-binding" evidence="11">
    <location>
        <begin position="472"/>
        <end position="669"/>
    </location>
</feature>
<dbReference type="CDD" id="cd18793">
    <property type="entry name" value="SF2_C_SNF"/>
    <property type="match status" value="1"/>
</dbReference>
<dbReference type="PANTHER" id="PTHR45626">
    <property type="entry name" value="TRANSCRIPTION TERMINATION FACTOR 2-RELATED"/>
    <property type="match status" value="1"/>
</dbReference>
<dbReference type="GO" id="GO:0004386">
    <property type="term" value="F:helicase activity"/>
    <property type="evidence" value="ECO:0007669"/>
    <property type="project" value="UniProtKB-KW"/>
</dbReference>
<dbReference type="SUPFAM" id="SSF52540">
    <property type="entry name" value="P-loop containing nucleoside triphosphate hydrolases"/>
    <property type="match status" value="2"/>
</dbReference>
<dbReference type="GO" id="GO:0008270">
    <property type="term" value="F:zinc ion binding"/>
    <property type="evidence" value="ECO:0007669"/>
    <property type="project" value="UniProtKB-KW"/>
</dbReference>
<dbReference type="GO" id="GO:0005524">
    <property type="term" value="F:ATP binding"/>
    <property type="evidence" value="ECO:0007669"/>
    <property type="project" value="UniProtKB-KW"/>
</dbReference>
<evidence type="ECO:0000256" key="3">
    <source>
        <dbReference type="ARBA" id="ARBA00022771"/>
    </source>
</evidence>
<feature type="region of interest" description="Disordered" evidence="9">
    <location>
        <begin position="1"/>
        <end position="98"/>
    </location>
</feature>
<evidence type="ECO:0000259" key="11">
    <source>
        <dbReference type="PROSITE" id="PS51192"/>
    </source>
</evidence>
<evidence type="ECO:0000256" key="5">
    <source>
        <dbReference type="ARBA" id="ARBA00022806"/>
    </source>
</evidence>
<dbReference type="InterPro" id="IPR001841">
    <property type="entry name" value="Znf_RING"/>
</dbReference>
<dbReference type="AlphaFoldDB" id="A0A4Z1PQ94"/>
<keyword evidence="7" id="KW-0067">ATP-binding</keyword>
<dbReference type="Pfam" id="PF00176">
    <property type="entry name" value="SNF2-rel_dom"/>
    <property type="match status" value="1"/>
</dbReference>
<dbReference type="InterPro" id="IPR017907">
    <property type="entry name" value="Znf_RING_CS"/>
</dbReference>
<evidence type="ECO:0000259" key="12">
    <source>
        <dbReference type="PROSITE" id="PS51194"/>
    </source>
</evidence>
<feature type="region of interest" description="Disordered" evidence="9">
    <location>
        <begin position="340"/>
        <end position="365"/>
    </location>
</feature>
<evidence type="ECO:0000313" key="13">
    <source>
        <dbReference type="EMBL" id="TID25082.1"/>
    </source>
</evidence>
<dbReference type="InterPro" id="IPR038718">
    <property type="entry name" value="SNF2-like_sf"/>
</dbReference>
<dbReference type="InterPro" id="IPR000330">
    <property type="entry name" value="SNF2_N"/>
</dbReference>
<dbReference type="PROSITE" id="PS51194">
    <property type="entry name" value="HELICASE_CTER"/>
    <property type="match status" value="1"/>
</dbReference>
<dbReference type="GO" id="GO:0008094">
    <property type="term" value="F:ATP-dependent activity, acting on DNA"/>
    <property type="evidence" value="ECO:0007669"/>
    <property type="project" value="TreeGrafter"/>
</dbReference>
<keyword evidence="2" id="KW-0547">Nucleotide-binding</keyword>
<feature type="region of interest" description="Disordered" evidence="9">
    <location>
        <begin position="114"/>
        <end position="153"/>
    </location>
</feature>
<keyword evidence="4" id="KW-0378">Hydrolase</keyword>
<dbReference type="PROSITE" id="PS50089">
    <property type="entry name" value="ZF_RING_2"/>
    <property type="match status" value="1"/>
</dbReference>
<dbReference type="SUPFAM" id="SSF57850">
    <property type="entry name" value="RING/U-box"/>
    <property type="match status" value="1"/>
</dbReference>
<keyword evidence="5" id="KW-0347">Helicase</keyword>
<dbReference type="Gene3D" id="3.40.50.300">
    <property type="entry name" value="P-loop containing nucleotide triphosphate hydrolases"/>
    <property type="match status" value="1"/>
</dbReference>
<organism evidence="13 14">
    <name type="scientific">Venturia nashicola</name>
    <dbReference type="NCBI Taxonomy" id="86259"/>
    <lineage>
        <taxon>Eukaryota</taxon>
        <taxon>Fungi</taxon>
        <taxon>Dikarya</taxon>
        <taxon>Ascomycota</taxon>
        <taxon>Pezizomycotina</taxon>
        <taxon>Dothideomycetes</taxon>
        <taxon>Pleosporomycetidae</taxon>
        <taxon>Venturiales</taxon>
        <taxon>Venturiaceae</taxon>
        <taxon>Venturia</taxon>
    </lineage>
</organism>
<dbReference type="CDD" id="cd18008">
    <property type="entry name" value="DEXDc_SHPRH-like"/>
    <property type="match status" value="1"/>
</dbReference>
<dbReference type="GO" id="GO:0006281">
    <property type="term" value="P:DNA repair"/>
    <property type="evidence" value="ECO:0007669"/>
    <property type="project" value="TreeGrafter"/>
</dbReference>
<sequence>MARPRRGAVVQTLDASNDETVHLPKPKVSMPSLILNRAGGSGRDSLTIQMPEQVKTPDRADSAALDENMETDDDQTHVSDSLQGSSQRSEKLHPEASGMGVDRVHISDTMEGSFQPCEESQTENVEGGVDEQENNGEESLFVGDDDGSLRGETDDDQDILTEFLDLEQKYEELKGSGSMNAEDELELDAEKSILIQKLIKKKKEGRLNDREKLVMKSRDITPEPDELRKARNNAQAWRTLLDEDLDHPKKNPTVQQHSKSKKRKATQEISGLKQKTLFGSDHIVKKARTAKSKFNKTHYLGDGVIRNKDRVQTKTNSGYLPAGHGGKDTHIVKVKITARDTADAASGPSASSQASNISSPPAAQYPKGLKQTKILGYLGGSTPSEGNQRRTSNVKLTPKMKQMLTQHVESCVRTNKEEKRQLEANRRRFTKGRRPKLVQKTMESKQLWKVPGMRTPLKNHQLNGVGWMRNRETSNHEPQGGFLADEMGLGKTIQVIADIVDGRLFKKYRKKERQTTLIICPVSLVKHWQEELKKHVDPADPLTWMVYSRKMARTSNLQISQLGMKDVVITTYPEIRKSWPGKQEVPKKLNGEAKEAWLKKQFEAECGQLHHFHFHRIILDEAQEIKNEETEIYKACKSLKAKHRWLLTGTPLSDKILELYPYLKFLHAPFTATLPIFKRNYCNKRDEQCFKRLKYIFQTFMLRRTHADRLFGERILELPDALQTTIWLDLDGPDLEVYKIVLDKYAKLIQESADSEEDSGLVLKLIMLLRRILSHPLCIQEEFESFDEETRIRIRKAYNKPADDAKVFPNNIINMRRKIFGEPEDTKVNPGREFGRKVNFQRYINALKKPKAAGPTEILVTCAKCNRNPKGPQSGECGHVLCAGCLFFLKNTAEKSEEDTFCPKCHKVLCGLKPATAVELAPTVQKDANIDKREKTSSWIEADTDGVLPSMKTLAAKQAILKRICKIEGWTFLNGNMSPEARAKVVEKFNSDKSIRVLLAMLKTGGTGLNLTAANRVLLMESWWNDATEKQASARVSRIGQTEKVEVVRIHFRSTIDQRMFEIKEMKSESIDQLMSYEEKPLETAAALEIFRPDRADGGLPFIFCDDTKVPDRWLSDTGNPDDEDEYNSEDECDDTSDTSDEE</sequence>
<accession>A0A4Z1PQ94</accession>
<dbReference type="GO" id="GO:0005634">
    <property type="term" value="C:nucleus"/>
    <property type="evidence" value="ECO:0007669"/>
    <property type="project" value="TreeGrafter"/>
</dbReference>
<feature type="compositionally biased region" description="Acidic residues" evidence="9">
    <location>
        <begin position="1120"/>
        <end position="1143"/>
    </location>
</feature>
<dbReference type="PROSITE" id="PS00518">
    <property type="entry name" value="ZF_RING_1"/>
    <property type="match status" value="1"/>
</dbReference>
<dbReference type="EMBL" id="SNSC02000004">
    <property type="protein sequence ID" value="TID25082.1"/>
    <property type="molecule type" value="Genomic_DNA"/>
</dbReference>
<dbReference type="PANTHER" id="PTHR45626:SF17">
    <property type="entry name" value="HELICASE-LIKE TRANSCRIPTION FACTOR"/>
    <property type="match status" value="1"/>
</dbReference>
<feature type="domain" description="RING-type" evidence="10">
    <location>
        <begin position="862"/>
        <end position="906"/>
    </location>
</feature>
<reference evidence="13 14" key="1">
    <citation type="submission" date="2019-04" db="EMBL/GenBank/DDBJ databases">
        <title>High contiguity whole genome sequence and gene annotation resource for two Venturia nashicola isolates.</title>
        <authorList>
            <person name="Prokchorchik M."/>
            <person name="Won K."/>
            <person name="Lee Y."/>
            <person name="Choi E.D."/>
            <person name="Segonzac C."/>
            <person name="Sohn K.H."/>
        </authorList>
    </citation>
    <scope>NUCLEOTIDE SEQUENCE [LARGE SCALE GENOMIC DNA]</scope>
    <source>
        <strain evidence="13 14">PRI2</strain>
    </source>
</reference>
<protein>
    <submittedName>
        <fullName evidence="13">Nima interactive protein</fullName>
    </submittedName>
</protein>
<evidence type="ECO:0000256" key="2">
    <source>
        <dbReference type="ARBA" id="ARBA00022741"/>
    </source>
</evidence>
<dbReference type="SMART" id="SM00184">
    <property type="entry name" value="RING"/>
    <property type="match status" value="1"/>
</dbReference>
<evidence type="ECO:0000256" key="9">
    <source>
        <dbReference type="SAM" id="MobiDB-lite"/>
    </source>
</evidence>
<dbReference type="InterPro" id="IPR001650">
    <property type="entry name" value="Helicase_C-like"/>
</dbReference>
<gene>
    <name evidence="13" type="ORF">E6O75_ATG04287</name>
</gene>
<keyword evidence="14" id="KW-1185">Reference proteome</keyword>
<dbReference type="GO" id="GO:0016787">
    <property type="term" value="F:hydrolase activity"/>
    <property type="evidence" value="ECO:0007669"/>
    <property type="project" value="UniProtKB-KW"/>
</dbReference>
<proteinExistence type="predicted"/>
<dbReference type="SMART" id="SM00487">
    <property type="entry name" value="DEXDc"/>
    <property type="match status" value="1"/>
</dbReference>
<evidence type="ECO:0000313" key="14">
    <source>
        <dbReference type="Proteomes" id="UP000298493"/>
    </source>
</evidence>
<dbReference type="InterPro" id="IPR027417">
    <property type="entry name" value="P-loop_NTPase"/>
</dbReference>
<dbReference type="InterPro" id="IPR014001">
    <property type="entry name" value="Helicase_ATP-bd"/>
</dbReference>
<evidence type="ECO:0000259" key="10">
    <source>
        <dbReference type="PROSITE" id="PS50089"/>
    </source>
</evidence>
<name>A0A4Z1PQ94_9PEZI</name>